<proteinExistence type="predicted"/>
<protein>
    <submittedName>
        <fullName evidence="4">Uncharacterized protein</fullName>
    </submittedName>
</protein>
<evidence type="ECO:0000256" key="2">
    <source>
        <dbReference type="SAM" id="Phobius"/>
    </source>
</evidence>
<feature type="transmembrane region" description="Helical" evidence="2">
    <location>
        <begin position="185"/>
        <end position="205"/>
    </location>
</feature>
<gene>
    <name evidence="4" type="primary">LOC139033962</name>
</gene>
<accession>A0ABM4HX48</accession>
<keyword evidence="2" id="KW-0812">Transmembrane</keyword>
<sequence>MGPGCGRQPWMERGVVVPQGSWRRRERAAVAALRCRIPLFGHLGCCCCQVASVVFDSVRPHRRKPTRLLRPWDSPDTREDTNLASPILENPSRPLPHKTQVPASSSSSEFAELLFLSTYHSSKQSADIWYHQMLFLKHDRNMTTTEVSLKILETDPTCRVNEKAWRSGKDFQKKCLAIISPVTPAKIYCCIVIIFVLIALNVVLLSNCVAGELPVLQAVPCSLHIHIVNKYLLSSIMCQGV</sequence>
<evidence type="ECO:0000313" key="3">
    <source>
        <dbReference type="Proteomes" id="UP001652640"/>
    </source>
</evidence>
<dbReference type="GeneID" id="139033962"/>
<keyword evidence="2" id="KW-1133">Transmembrane helix</keyword>
<feature type="region of interest" description="Disordered" evidence="1">
    <location>
        <begin position="66"/>
        <end position="101"/>
    </location>
</feature>
<dbReference type="RefSeq" id="XP_070320140.1">
    <property type="nucleotide sequence ID" value="XM_070464039.1"/>
</dbReference>
<keyword evidence="3" id="KW-1185">Reference proteome</keyword>
<evidence type="ECO:0000313" key="4">
    <source>
        <dbReference type="RefSeq" id="XP_070320140.1"/>
    </source>
</evidence>
<keyword evidence="2" id="KW-0472">Membrane</keyword>
<dbReference type="Proteomes" id="UP001652640">
    <property type="component" value="Unplaced"/>
</dbReference>
<organism evidence="3 4">
    <name type="scientific">Odocoileus virginianus</name>
    <name type="common">White-tailed deer</name>
    <dbReference type="NCBI Taxonomy" id="9874"/>
    <lineage>
        <taxon>Eukaryota</taxon>
        <taxon>Metazoa</taxon>
        <taxon>Chordata</taxon>
        <taxon>Craniata</taxon>
        <taxon>Vertebrata</taxon>
        <taxon>Euteleostomi</taxon>
        <taxon>Mammalia</taxon>
        <taxon>Eutheria</taxon>
        <taxon>Laurasiatheria</taxon>
        <taxon>Artiodactyla</taxon>
        <taxon>Ruminantia</taxon>
        <taxon>Pecora</taxon>
        <taxon>Cervidae</taxon>
        <taxon>Odocoileinae</taxon>
        <taxon>Odocoileus</taxon>
    </lineage>
</organism>
<evidence type="ECO:0000256" key="1">
    <source>
        <dbReference type="SAM" id="MobiDB-lite"/>
    </source>
</evidence>
<name>A0ABM4HX48_ODOVR</name>
<reference evidence="4" key="1">
    <citation type="submission" date="2025-08" db="UniProtKB">
        <authorList>
            <consortium name="RefSeq"/>
        </authorList>
    </citation>
    <scope>IDENTIFICATION</scope>
    <source>
        <tissue evidence="4">Tongue muscle</tissue>
    </source>
</reference>